<keyword evidence="7" id="KW-0547">Nucleotide-binding</keyword>
<dbReference type="GO" id="GO:0000053">
    <property type="term" value="P:argininosuccinate metabolic process"/>
    <property type="evidence" value="ECO:0007669"/>
    <property type="project" value="TreeGrafter"/>
</dbReference>
<comment type="caution">
    <text evidence="11">The sequence shown here is derived from an EMBL/GenBank/DDBJ whole genome shotgun (WGS) entry which is preliminary data.</text>
</comment>
<evidence type="ECO:0000256" key="8">
    <source>
        <dbReference type="ARBA" id="ARBA00022840"/>
    </source>
</evidence>
<dbReference type="InterPro" id="IPR024074">
    <property type="entry name" value="AS_cat/multimer_dom_body"/>
</dbReference>
<feature type="domain" description="Arginosuccinate synthase C-terminal" evidence="10">
    <location>
        <begin position="182"/>
        <end position="399"/>
    </location>
</feature>
<dbReference type="PROSITE" id="PS00565">
    <property type="entry name" value="ARGININOSUCCIN_SYN_2"/>
    <property type="match status" value="1"/>
</dbReference>
<dbReference type="GO" id="GO:0005524">
    <property type="term" value="F:ATP binding"/>
    <property type="evidence" value="ECO:0007669"/>
    <property type="project" value="UniProtKB-KW"/>
</dbReference>
<evidence type="ECO:0000256" key="2">
    <source>
        <dbReference type="ARBA" id="ARBA00011881"/>
    </source>
</evidence>
<dbReference type="GO" id="GO:0004055">
    <property type="term" value="F:argininosuccinate synthase activity"/>
    <property type="evidence" value="ECO:0007669"/>
    <property type="project" value="UniProtKB-EC"/>
</dbReference>
<dbReference type="EC" id="6.3.4.5" evidence="3"/>
<comment type="subunit">
    <text evidence="2">Homotetramer.</text>
</comment>
<accession>A0A644XEM9</accession>
<evidence type="ECO:0000259" key="10">
    <source>
        <dbReference type="Pfam" id="PF20979"/>
    </source>
</evidence>
<dbReference type="Gene3D" id="1.20.5.470">
    <property type="entry name" value="Single helix bin"/>
    <property type="match status" value="1"/>
</dbReference>
<dbReference type="CDD" id="cd01999">
    <property type="entry name" value="ASS"/>
    <property type="match status" value="1"/>
</dbReference>
<dbReference type="InterPro" id="IPR048268">
    <property type="entry name" value="Arginosuc_syn_C"/>
</dbReference>
<dbReference type="AlphaFoldDB" id="A0A644XEM9"/>
<dbReference type="InterPro" id="IPR014729">
    <property type="entry name" value="Rossmann-like_a/b/a_fold"/>
</dbReference>
<dbReference type="NCBIfam" id="NF001770">
    <property type="entry name" value="PRK00509.1"/>
    <property type="match status" value="1"/>
</dbReference>
<dbReference type="InterPro" id="IPR023434">
    <property type="entry name" value="Arginosuc_synth_type_1_subfam"/>
</dbReference>
<comment type="pathway">
    <text evidence="1">Amino-acid biosynthesis; L-arginine biosynthesis; L-arginine from L-ornithine and carbamoyl phosphate: step 2/3.</text>
</comment>
<evidence type="ECO:0000256" key="6">
    <source>
        <dbReference type="ARBA" id="ARBA00022605"/>
    </source>
</evidence>
<dbReference type="GO" id="GO:0005737">
    <property type="term" value="C:cytoplasm"/>
    <property type="evidence" value="ECO:0007669"/>
    <property type="project" value="TreeGrafter"/>
</dbReference>
<keyword evidence="4" id="KW-0055">Arginine biosynthesis</keyword>
<dbReference type="GO" id="GO:0000050">
    <property type="term" value="P:urea cycle"/>
    <property type="evidence" value="ECO:0007669"/>
    <property type="project" value="TreeGrafter"/>
</dbReference>
<feature type="domain" description="Arginosuccinate synthase-like N-terminal" evidence="9">
    <location>
        <begin position="11"/>
        <end position="173"/>
    </location>
</feature>
<dbReference type="SUPFAM" id="SSF69864">
    <property type="entry name" value="Argininosuccinate synthetase, C-terminal domain"/>
    <property type="match status" value="1"/>
</dbReference>
<dbReference type="HAMAP" id="MF_00005">
    <property type="entry name" value="Arg_succ_synth_type1"/>
    <property type="match status" value="1"/>
</dbReference>
<gene>
    <name evidence="11" type="primary">argG_18</name>
    <name evidence="11" type="ORF">SDC9_58987</name>
</gene>
<evidence type="ECO:0000256" key="4">
    <source>
        <dbReference type="ARBA" id="ARBA00022571"/>
    </source>
</evidence>
<dbReference type="PROSITE" id="PS00564">
    <property type="entry name" value="ARGININOSUCCIN_SYN_1"/>
    <property type="match status" value="1"/>
</dbReference>
<dbReference type="NCBIfam" id="TIGR00032">
    <property type="entry name" value="argG"/>
    <property type="match status" value="1"/>
</dbReference>
<protein>
    <recommendedName>
        <fullName evidence="3">argininosuccinate synthase</fullName>
        <ecNumber evidence="3">6.3.4.5</ecNumber>
    </recommendedName>
</protein>
<dbReference type="Gene3D" id="3.40.50.620">
    <property type="entry name" value="HUPs"/>
    <property type="match status" value="1"/>
</dbReference>
<sequence>MSPKEKPSIKKVVLAYSGGLDTSIIVPWLKENYGCEVVCFCANVGQGDDELVGLEEKALKSGAIQLIALDLREELAKEYIFPLLKSGAVYEHKYLLGTSLARPLIAKKLVEVAHQVGADAVAHGATGKGNDQVRFELTVMALDPRLKIIAPWREWDIRSREDAIAYAAKHNVPVTATIKSIYSRDANLWHLSHEGGLLEDPWNEPEESMYQISTSPESAPETPEYVEIEFVSGEPVAVNGEKLSPAKVVSVLNAIGGTNGIGRVDLVENRLVGMKSHGVYETPGGTILMQAHKDLESLILDRQTLGFKQIAALKYAELTYDGLWFTPLHEAIDAFVDSTQGPVTGVVRLKLYKGNLISAGIKSPFSLYREDFATFGQEDVYNQQDAAGFIHLFGLSLKVRALNGLPVSGLDMPKPDYSRFKRD</sequence>
<name>A0A644XEM9_9ZZZZ</name>
<evidence type="ECO:0000256" key="7">
    <source>
        <dbReference type="ARBA" id="ARBA00022741"/>
    </source>
</evidence>
<dbReference type="InterPro" id="IPR018223">
    <property type="entry name" value="Arginosuc_synth_CS"/>
</dbReference>
<keyword evidence="5 11" id="KW-0436">Ligase</keyword>
<dbReference type="UniPathway" id="UPA00068">
    <property type="reaction ID" value="UER00113"/>
</dbReference>
<evidence type="ECO:0000256" key="5">
    <source>
        <dbReference type="ARBA" id="ARBA00022598"/>
    </source>
</evidence>
<evidence type="ECO:0000256" key="1">
    <source>
        <dbReference type="ARBA" id="ARBA00004967"/>
    </source>
</evidence>
<dbReference type="GO" id="GO:0006526">
    <property type="term" value="P:L-arginine biosynthetic process"/>
    <property type="evidence" value="ECO:0007669"/>
    <property type="project" value="UniProtKB-UniPathway"/>
</dbReference>
<evidence type="ECO:0000256" key="3">
    <source>
        <dbReference type="ARBA" id="ARBA00012286"/>
    </source>
</evidence>
<keyword evidence="8" id="KW-0067">ATP-binding</keyword>
<dbReference type="InterPro" id="IPR001518">
    <property type="entry name" value="Arginosuc_synth"/>
</dbReference>
<dbReference type="FunFam" id="3.40.50.620:FF:000019">
    <property type="entry name" value="Argininosuccinate synthase"/>
    <property type="match status" value="1"/>
</dbReference>
<evidence type="ECO:0000259" key="9">
    <source>
        <dbReference type="Pfam" id="PF00764"/>
    </source>
</evidence>
<dbReference type="PANTHER" id="PTHR11587:SF2">
    <property type="entry name" value="ARGININOSUCCINATE SYNTHASE"/>
    <property type="match status" value="1"/>
</dbReference>
<dbReference type="PANTHER" id="PTHR11587">
    <property type="entry name" value="ARGININOSUCCINATE SYNTHASE"/>
    <property type="match status" value="1"/>
</dbReference>
<dbReference type="EMBL" id="VSSQ01002001">
    <property type="protein sequence ID" value="MPM12633.1"/>
    <property type="molecule type" value="Genomic_DNA"/>
</dbReference>
<evidence type="ECO:0000313" key="11">
    <source>
        <dbReference type="EMBL" id="MPM12633.1"/>
    </source>
</evidence>
<dbReference type="Pfam" id="PF20979">
    <property type="entry name" value="Arginosuc_syn_C"/>
    <property type="match status" value="1"/>
</dbReference>
<dbReference type="InterPro" id="IPR048267">
    <property type="entry name" value="Arginosuc_syn_N"/>
</dbReference>
<organism evidence="11">
    <name type="scientific">bioreactor metagenome</name>
    <dbReference type="NCBI Taxonomy" id="1076179"/>
    <lineage>
        <taxon>unclassified sequences</taxon>
        <taxon>metagenomes</taxon>
        <taxon>ecological metagenomes</taxon>
    </lineage>
</organism>
<dbReference type="FunFam" id="3.90.1260.10:FF:000007">
    <property type="entry name" value="Argininosuccinate synthase"/>
    <property type="match status" value="1"/>
</dbReference>
<dbReference type="Gene3D" id="3.90.1260.10">
    <property type="entry name" value="Argininosuccinate synthetase, chain A, domain 2"/>
    <property type="match status" value="1"/>
</dbReference>
<dbReference type="Pfam" id="PF00764">
    <property type="entry name" value="Arginosuc_synth"/>
    <property type="match status" value="1"/>
</dbReference>
<dbReference type="SUPFAM" id="SSF52402">
    <property type="entry name" value="Adenine nucleotide alpha hydrolases-like"/>
    <property type="match status" value="1"/>
</dbReference>
<keyword evidence="6" id="KW-0028">Amino-acid biosynthesis</keyword>
<proteinExistence type="inferred from homology"/>
<reference evidence="11" key="1">
    <citation type="submission" date="2019-08" db="EMBL/GenBank/DDBJ databases">
        <authorList>
            <person name="Kucharzyk K."/>
            <person name="Murdoch R.W."/>
            <person name="Higgins S."/>
            <person name="Loffler F."/>
        </authorList>
    </citation>
    <scope>NUCLEOTIDE SEQUENCE</scope>
</reference>